<dbReference type="InterPro" id="IPR026591">
    <property type="entry name" value="Sirtuin_cat_small_dom_sf"/>
</dbReference>
<reference evidence="10" key="1">
    <citation type="journal article" date="2016" name="Nat. Commun.">
        <title>Genome analysis of three Pneumocystis species reveals adaptation mechanisms to life exclusively in mammalian hosts.</title>
        <authorList>
            <person name="Ma L."/>
            <person name="Chen Z."/>
            <person name="Huang D.W."/>
            <person name="Kutty G."/>
            <person name="Ishihara M."/>
            <person name="Wang H."/>
            <person name="Abouelleil A."/>
            <person name="Bishop L."/>
            <person name="Davey E."/>
            <person name="Deng R."/>
            <person name="Deng X."/>
            <person name="Fan L."/>
            <person name="Fantoni G."/>
            <person name="Fitzgerald M."/>
            <person name="Gogineni E."/>
            <person name="Goldberg J.M."/>
            <person name="Handley G."/>
            <person name="Hu X."/>
            <person name="Huber C."/>
            <person name="Jiao X."/>
            <person name="Jones K."/>
            <person name="Levin J.Z."/>
            <person name="Liu Y."/>
            <person name="Macdonald P."/>
            <person name="Melnikov A."/>
            <person name="Raley C."/>
            <person name="Sassi M."/>
            <person name="Sherman B.T."/>
            <person name="Song X."/>
            <person name="Sykes S."/>
            <person name="Tran B."/>
            <person name="Walsh L."/>
            <person name="Xia Y."/>
            <person name="Yang J."/>
            <person name="Young S."/>
            <person name="Zeng Q."/>
            <person name="Zheng X."/>
            <person name="Stephens R."/>
            <person name="Nusbaum C."/>
            <person name="Birren B.W."/>
            <person name="Azadi P."/>
            <person name="Lempicki R.A."/>
            <person name="Cuomo C.A."/>
            <person name="Kovacs J.A."/>
        </authorList>
    </citation>
    <scope>NUCLEOTIDE SEQUENCE [LARGE SCALE GENOMIC DNA]</scope>
    <source>
        <strain evidence="10">RU7</strain>
    </source>
</reference>
<accession>A0A0W4ZGU7</accession>
<dbReference type="GO" id="GO:0031509">
    <property type="term" value="P:subtelomeric heterochromatin formation"/>
    <property type="evidence" value="ECO:0007669"/>
    <property type="project" value="EnsemblFungi"/>
</dbReference>
<evidence type="ECO:0000256" key="1">
    <source>
        <dbReference type="ARBA" id="ARBA00001947"/>
    </source>
</evidence>
<dbReference type="Proteomes" id="UP000053447">
    <property type="component" value="Unassembled WGS sequence"/>
</dbReference>
<dbReference type="GO" id="GO:0030466">
    <property type="term" value="P:silent mating-type cassette heterochromatin formation"/>
    <property type="evidence" value="ECO:0007669"/>
    <property type="project" value="EnsemblFungi"/>
</dbReference>
<dbReference type="InterPro" id="IPR029035">
    <property type="entry name" value="DHS-like_NAD/FAD-binding_dom"/>
</dbReference>
<evidence type="ECO:0000256" key="2">
    <source>
        <dbReference type="ARBA" id="ARBA00006924"/>
    </source>
</evidence>
<dbReference type="OrthoDB" id="420264at2759"/>
<dbReference type="EMBL" id="LFWA01000014">
    <property type="protein sequence ID" value="KTW27593.1"/>
    <property type="molecule type" value="Genomic_DNA"/>
</dbReference>
<feature type="binding site" evidence="7">
    <location>
        <position position="305"/>
    </location>
    <ligand>
        <name>Zn(2+)</name>
        <dbReference type="ChEBI" id="CHEBI:29105"/>
    </ligand>
</feature>
<dbReference type="InterPro" id="IPR050134">
    <property type="entry name" value="NAD-dep_sirtuin_deacylases"/>
</dbReference>
<keyword evidence="3" id="KW-0808">Transferase</keyword>
<comment type="similarity">
    <text evidence="2">Belongs to the sirtuin family. Class I subfamily.</text>
</comment>
<dbReference type="PANTHER" id="PTHR11085:SF9">
    <property type="entry name" value="NAD-DEPENDENT PROTEIN DEACETYLASE SIRTUIN-1"/>
    <property type="match status" value="1"/>
</dbReference>
<dbReference type="GO" id="GO:0046969">
    <property type="term" value="F:histone H3K9 deacetylase activity, NAD-dependent"/>
    <property type="evidence" value="ECO:0007669"/>
    <property type="project" value="EnsemblFungi"/>
</dbReference>
<dbReference type="STRING" id="1408657.A0A0W4ZGU7"/>
<dbReference type="Gene3D" id="3.40.50.1220">
    <property type="entry name" value="TPP-binding domain"/>
    <property type="match status" value="1"/>
</dbReference>
<evidence type="ECO:0000313" key="9">
    <source>
        <dbReference type="EMBL" id="KTW27593.1"/>
    </source>
</evidence>
<feature type="active site" description="Proton acceptor" evidence="7">
    <location>
        <position position="273"/>
    </location>
</feature>
<keyword evidence="5 7" id="KW-0862">Zinc</keyword>
<keyword evidence="4 7" id="KW-0479">Metal-binding</keyword>
<dbReference type="GO" id="GO:0046872">
    <property type="term" value="F:metal ion binding"/>
    <property type="evidence" value="ECO:0007669"/>
    <property type="project" value="UniProtKB-KW"/>
</dbReference>
<dbReference type="PROSITE" id="PS50305">
    <property type="entry name" value="SIRTUIN"/>
    <property type="match status" value="1"/>
</dbReference>
<protein>
    <recommendedName>
        <fullName evidence="8">Deacetylase sirtuin-type domain-containing protein</fullName>
    </recommendedName>
</protein>
<dbReference type="GO" id="GO:1902794">
    <property type="term" value="P:siRNA-independent facultative heterochromatin formation"/>
    <property type="evidence" value="ECO:0007669"/>
    <property type="project" value="EnsemblFungi"/>
</dbReference>
<dbReference type="eggNOG" id="KOG2684">
    <property type="taxonomic scope" value="Eukaryota"/>
</dbReference>
<dbReference type="GO" id="GO:0032041">
    <property type="term" value="F:histone H3K14 deacetylase activity, NAD-dependent"/>
    <property type="evidence" value="ECO:0007669"/>
    <property type="project" value="EnsemblFungi"/>
</dbReference>
<dbReference type="GeneID" id="28941610"/>
<organism evidence="9 10">
    <name type="scientific">Pneumocystis jirovecii (strain RU7)</name>
    <name type="common">Human pneumocystis pneumonia agent</name>
    <dbReference type="NCBI Taxonomy" id="1408657"/>
    <lineage>
        <taxon>Eukaryota</taxon>
        <taxon>Fungi</taxon>
        <taxon>Dikarya</taxon>
        <taxon>Ascomycota</taxon>
        <taxon>Taphrinomycotina</taxon>
        <taxon>Pneumocystomycetes</taxon>
        <taxon>Pneumocystaceae</taxon>
        <taxon>Pneumocystis</taxon>
    </lineage>
</organism>
<feature type="binding site" evidence="7">
    <location>
        <position position="281"/>
    </location>
    <ligand>
        <name>Zn(2+)</name>
        <dbReference type="ChEBI" id="CHEBI:29105"/>
    </ligand>
</feature>
<sequence>MRIDESENKWKCTRDENGTNIQEVDKNRHIASKVSEMEQRYLFNEQYEEMNEQKMRGLDIYTIQDEDKKILNESKDNGIMLSRKKYSGESDISKPGTKLKFKLKMNELRKQDSKLNIEGFMDGMEYNLPFISTLKEKRQSRTKLEVYSTVLDVVHLIEKRQKILVITGAGISTSLGIPDFRSNTGIYSKLEQYGLNDPQELFDIDVFKEDPNIFYSFMMKFFPLEELKNTYSPTHAFIKLLQDKGKLLTQYTQNVDNIEEIVGIHNEKLVRCHGSFKDAICILCEHVFPGEIIFSALKLKTLPYCPKCLKKKKNKKIKTKQKFNNEDDSMTDIGVLKPTITFFGEKLPKSFHEKIEKDIHSCDLVICIGTSLKVAPVSKIIDAIPSNIPQIYISREPVKHISFDITLLSEYCDDIIASLCYHLSWNEFYEIAKRGHQDAFNRMKDYPKLIWKEESKSIWRLTKDIQ</sequence>
<dbReference type="SUPFAM" id="SSF52467">
    <property type="entry name" value="DHS-like NAD/FAD-binding domain"/>
    <property type="match status" value="1"/>
</dbReference>
<name>A0A0W4ZGU7_PNEJ7</name>
<dbReference type="GO" id="GO:0031508">
    <property type="term" value="P:pericentric heterochromatin formation"/>
    <property type="evidence" value="ECO:0007669"/>
    <property type="project" value="EnsemblFungi"/>
</dbReference>
<keyword evidence="10" id="KW-1185">Reference proteome</keyword>
<dbReference type="InterPro" id="IPR026590">
    <property type="entry name" value="Ssirtuin_cat_dom"/>
</dbReference>
<dbReference type="GO" id="GO:0070403">
    <property type="term" value="F:NAD+ binding"/>
    <property type="evidence" value="ECO:0007669"/>
    <property type="project" value="InterPro"/>
</dbReference>
<dbReference type="GO" id="GO:0099115">
    <property type="term" value="C:chromosome, subtelomeric region"/>
    <property type="evidence" value="ECO:0007669"/>
    <property type="project" value="EnsemblFungi"/>
</dbReference>
<keyword evidence="6" id="KW-0520">NAD</keyword>
<dbReference type="GO" id="GO:0005634">
    <property type="term" value="C:nucleus"/>
    <property type="evidence" value="ECO:0007669"/>
    <property type="project" value="EnsemblFungi"/>
</dbReference>
<comment type="cofactor">
    <cofactor evidence="1">
        <name>Zn(2+)</name>
        <dbReference type="ChEBI" id="CHEBI:29105"/>
    </cofactor>
</comment>
<evidence type="ECO:0000256" key="5">
    <source>
        <dbReference type="ARBA" id="ARBA00022833"/>
    </source>
</evidence>
<evidence type="ECO:0000256" key="4">
    <source>
        <dbReference type="ARBA" id="ARBA00022723"/>
    </source>
</evidence>
<evidence type="ECO:0000256" key="6">
    <source>
        <dbReference type="ARBA" id="ARBA00023027"/>
    </source>
</evidence>
<dbReference type="GO" id="GO:0005721">
    <property type="term" value="C:pericentric heterochromatin"/>
    <property type="evidence" value="ECO:0007669"/>
    <property type="project" value="EnsemblFungi"/>
</dbReference>
<dbReference type="GO" id="GO:0031934">
    <property type="term" value="C:mating-type region heterochromatin"/>
    <property type="evidence" value="ECO:0007669"/>
    <property type="project" value="EnsemblFungi"/>
</dbReference>
<feature type="binding site" evidence="7">
    <location>
        <position position="284"/>
    </location>
    <ligand>
        <name>Zn(2+)</name>
        <dbReference type="ChEBI" id="CHEBI:29105"/>
    </ligand>
</feature>
<dbReference type="PANTHER" id="PTHR11085">
    <property type="entry name" value="NAD-DEPENDENT PROTEIN DEACYLASE SIRTUIN-5, MITOCHONDRIAL-RELATED"/>
    <property type="match status" value="1"/>
</dbReference>
<dbReference type="VEuPathDB" id="FungiDB:T551_03092"/>
<comment type="caution">
    <text evidence="9">The sequence shown here is derived from an EMBL/GenBank/DDBJ whole genome shotgun (WGS) entry which is preliminary data.</text>
</comment>
<evidence type="ECO:0000256" key="3">
    <source>
        <dbReference type="ARBA" id="ARBA00022679"/>
    </source>
</evidence>
<evidence type="ECO:0000259" key="8">
    <source>
        <dbReference type="PROSITE" id="PS50305"/>
    </source>
</evidence>
<evidence type="ECO:0000256" key="7">
    <source>
        <dbReference type="PROSITE-ProRule" id="PRU00236"/>
    </source>
</evidence>
<proteinExistence type="inferred from homology"/>
<feature type="binding site" evidence="7">
    <location>
        <position position="308"/>
    </location>
    <ligand>
        <name>Zn(2+)</name>
        <dbReference type="ChEBI" id="CHEBI:29105"/>
    </ligand>
</feature>
<gene>
    <name evidence="9" type="ORF">T551_03092</name>
</gene>
<evidence type="ECO:0000313" key="10">
    <source>
        <dbReference type="Proteomes" id="UP000053447"/>
    </source>
</evidence>
<dbReference type="RefSeq" id="XP_018228563.1">
    <property type="nucleotide sequence ID" value="XM_018375355.1"/>
</dbReference>
<dbReference type="InterPro" id="IPR003000">
    <property type="entry name" value="Sirtuin"/>
</dbReference>
<feature type="domain" description="Deacetylase sirtuin-type" evidence="8">
    <location>
        <begin position="143"/>
        <end position="426"/>
    </location>
</feature>
<dbReference type="AlphaFoldDB" id="A0A0W4ZGU7"/>
<dbReference type="GO" id="GO:0033553">
    <property type="term" value="C:rDNA heterochromatin"/>
    <property type="evidence" value="ECO:0007669"/>
    <property type="project" value="EnsemblFungi"/>
</dbReference>
<dbReference type="Gene3D" id="3.30.1600.10">
    <property type="entry name" value="SIR2/SIRT2 'Small Domain"/>
    <property type="match status" value="1"/>
</dbReference>
<dbReference type="Pfam" id="PF02146">
    <property type="entry name" value="SIR2"/>
    <property type="match status" value="1"/>
</dbReference>
<dbReference type="GO" id="GO:0046970">
    <property type="term" value="F:histone H4K16 deacetylase activity, NAD-dependent"/>
    <property type="evidence" value="ECO:0007669"/>
    <property type="project" value="EnsemblFungi"/>
</dbReference>
<dbReference type="GO" id="GO:0141222">
    <property type="term" value="F:histone H3K4 deacetylase activity, NAD-dependent"/>
    <property type="evidence" value="ECO:0007669"/>
    <property type="project" value="EnsemblFungi"/>
</dbReference>